<proteinExistence type="predicted"/>
<sequence>MCPPLSQHGNDSLLVGISNKYHSPPCTLHQPMDQDGLHWWDPFQFCQTRTHLLACISGS</sequence>
<dbReference type="EnsemblMetazoa" id="Aqu2.1.37470_001">
    <property type="protein sequence ID" value="Aqu2.1.37470_001"/>
    <property type="gene ID" value="Aqu2.1.37470"/>
</dbReference>
<accession>A0A1X7VAZ3</accession>
<reference evidence="1" key="1">
    <citation type="submission" date="2017-05" db="UniProtKB">
        <authorList>
            <consortium name="EnsemblMetazoa"/>
        </authorList>
    </citation>
    <scope>IDENTIFICATION</scope>
</reference>
<protein>
    <submittedName>
        <fullName evidence="1">Uncharacterized protein</fullName>
    </submittedName>
</protein>
<dbReference type="InParanoid" id="A0A1X7VAZ3"/>
<organism evidence="1">
    <name type="scientific">Amphimedon queenslandica</name>
    <name type="common">Sponge</name>
    <dbReference type="NCBI Taxonomy" id="400682"/>
    <lineage>
        <taxon>Eukaryota</taxon>
        <taxon>Metazoa</taxon>
        <taxon>Porifera</taxon>
        <taxon>Demospongiae</taxon>
        <taxon>Heteroscleromorpha</taxon>
        <taxon>Haplosclerida</taxon>
        <taxon>Niphatidae</taxon>
        <taxon>Amphimedon</taxon>
    </lineage>
</organism>
<dbReference type="AlphaFoldDB" id="A0A1X7VAZ3"/>
<name>A0A1X7VAZ3_AMPQE</name>
<evidence type="ECO:0000313" key="1">
    <source>
        <dbReference type="EnsemblMetazoa" id="Aqu2.1.37470_001"/>
    </source>
</evidence>